<protein>
    <submittedName>
        <fullName evidence="1">Uncharacterized protein</fullName>
    </submittedName>
</protein>
<organism evidence="1 2">
    <name type="scientific">Dallia pectoralis</name>
    <name type="common">Alaska blackfish</name>
    <dbReference type="NCBI Taxonomy" id="75939"/>
    <lineage>
        <taxon>Eukaryota</taxon>
        <taxon>Metazoa</taxon>
        <taxon>Chordata</taxon>
        <taxon>Craniata</taxon>
        <taxon>Vertebrata</taxon>
        <taxon>Euteleostomi</taxon>
        <taxon>Actinopterygii</taxon>
        <taxon>Neopterygii</taxon>
        <taxon>Teleostei</taxon>
        <taxon>Protacanthopterygii</taxon>
        <taxon>Esociformes</taxon>
        <taxon>Umbridae</taxon>
        <taxon>Dallia</taxon>
    </lineage>
</organism>
<reference evidence="1" key="1">
    <citation type="submission" date="2021-05" db="EMBL/GenBank/DDBJ databases">
        <authorList>
            <person name="Pan Q."/>
            <person name="Jouanno E."/>
            <person name="Zahm M."/>
            <person name="Klopp C."/>
            <person name="Cabau C."/>
            <person name="Louis A."/>
            <person name="Berthelot C."/>
            <person name="Parey E."/>
            <person name="Roest Crollius H."/>
            <person name="Montfort J."/>
            <person name="Robinson-Rechavi M."/>
            <person name="Bouchez O."/>
            <person name="Lampietro C."/>
            <person name="Lopez Roques C."/>
            <person name="Donnadieu C."/>
            <person name="Postlethwait J."/>
            <person name="Bobe J."/>
            <person name="Dillon D."/>
            <person name="Chandos A."/>
            <person name="von Hippel F."/>
            <person name="Guiguen Y."/>
        </authorList>
    </citation>
    <scope>NUCLEOTIDE SEQUENCE</scope>
    <source>
        <strain evidence="1">YG-Jan2019</strain>
    </source>
</reference>
<keyword evidence="2" id="KW-1185">Reference proteome</keyword>
<dbReference type="EMBL" id="CM055760">
    <property type="protein sequence ID" value="KAJ7987259.1"/>
    <property type="molecule type" value="Genomic_DNA"/>
</dbReference>
<gene>
    <name evidence="1" type="ORF">DPEC_G00336880</name>
</gene>
<name>A0ACC2F7D0_DALPE</name>
<evidence type="ECO:0000313" key="2">
    <source>
        <dbReference type="Proteomes" id="UP001157502"/>
    </source>
</evidence>
<dbReference type="Proteomes" id="UP001157502">
    <property type="component" value="Chromosome 33"/>
</dbReference>
<proteinExistence type="predicted"/>
<sequence>MESVPGKHVEALPVRYNAKHLHDPLDDIADAQLLPQLVVVLNTGQLFHARIVVASTPFECQQALEIQGPWTVLSNTVGDTTKKGTC</sequence>
<comment type="caution">
    <text evidence="1">The sequence shown here is derived from an EMBL/GenBank/DDBJ whole genome shotgun (WGS) entry which is preliminary data.</text>
</comment>
<evidence type="ECO:0000313" key="1">
    <source>
        <dbReference type="EMBL" id="KAJ7987259.1"/>
    </source>
</evidence>
<accession>A0ACC2F7D0</accession>